<dbReference type="PANTHER" id="PTHR28582">
    <property type="entry name" value="TRNA-SPLICING ENDONUCLEASE SUBUNIT SEN15"/>
    <property type="match status" value="1"/>
</dbReference>
<gene>
    <name evidence="4" type="ORF">M378DRAFT_185854</name>
</gene>
<dbReference type="InParanoid" id="A0A0C2TIC4"/>
<comment type="similarity">
    <text evidence="1">Belongs to the SEN15 family.</text>
</comment>
<evidence type="ECO:0000256" key="2">
    <source>
        <dbReference type="ARBA" id="ARBA00022694"/>
    </source>
</evidence>
<dbReference type="STRING" id="946122.A0A0C2TIC4"/>
<dbReference type="GO" id="GO:0003676">
    <property type="term" value="F:nucleic acid binding"/>
    <property type="evidence" value="ECO:0007669"/>
    <property type="project" value="InterPro"/>
</dbReference>
<feature type="domain" description="tRNA-splicing endonuclease subunit Sen15" evidence="3">
    <location>
        <begin position="26"/>
        <end position="116"/>
    </location>
</feature>
<sequence>MESHPSYVVLSPLLLKYPRSGGSLFQAYNDIVYVQRWNDVEALDLRGCQRGVIKGRKKDSETPSFVIPCSLMETLSFSWFKDAFTELSRPAEIYLAVTSDDASLVYYKISNDIVKPGL</sequence>
<evidence type="ECO:0000256" key="1">
    <source>
        <dbReference type="ARBA" id="ARBA00006091"/>
    </source>
</evidence>
<organism evidence="4 5">
    <name type="scientific">Amanita muscaria (strain Koide BX008)</name>
    <dbReference type="NCBI Taxonomy" id="946122"/>
    <lineage>
        <taxon>Eukaryota</taxon>
        <taxon>Fungi</taxon>
        <taxon>Dikarya</taxon>
        <taxon>Basidiomycota</taxon>
        <taxon>Agaricomycotina</taxon>
        <taxon>Agaricomycetes</taxon>
        <taxon>Agaricomycetidae</taxon>
        <taxon>Agaricales</taxon>
        <taxon>Pluteineae</taxon>
        <taxon>Amanitaceae</taxon>
        <taxon>Amanita</taxon>
    </lineage>
</organism>
<proteinExistence type="inferred from homology"/>
<dbReference type="GO" id="GO:0006388">
    <property type="term" value="P:tRNA splicing, via endonucleolytic cleavage and ligation"/>
    <property type="evidence" value="ECO:0007669"/>
    <property type="project" value="InterPro"/>
</dbReference>
<evidence type="ECO:0000259" key="3">
    <source>
        <dbReference type="Pfam" id="PF09631"/>
    </source>
</evidence>
<accession>A0A0C2TIC4</accession>
<dbReference type="Gene3D" id="3.40.1350.10">
    <property type="match status" value="1"/>
</dbReference>
<dbReference type="PANTHER" id="PTHR28582:SF1">
    <property type="entry name" value="TRNA-SPLICING ENDONUCLEASE SUBUNIT SEN15"/>
    <property type="match status" value="1"/>
</dbReference>
<name>A0A0C2TIC4_AMAMK</name>
<protein>
    <recommendedName>
        <fullName evidence="3">tRNA-splicing endonuclease subunit Sen15 domain-containing protein</fullName>
    </recommendedName>
</protein>
<dbReference type="AlphaFoldDB" id="A0A0C2TIC4"/>
<dbReference type="OrthoDB" id="10002170at2759"/>
<dbReference type="SUPFAM" id="SSF53032">
    <property type="entry name" value="tRNA-intron endonuclease catalytic domain-like"/>
    <property type="match status" value="1"/>
</dbReference>
<reference evidence="4 5" key="1">
    <citation type="submission" date="2014-04" db="EMBL/GenBank/DDBJ databases">
        <title>Evolutionary Origins and Diversification of the Mycorrhizal Mutualists.</title>
        <authorList>
            <consortium name="DOE Joint Genome Institute"/>
            <consortium name="Mycorrhizal Genomics Consortium"/>
            <person name="Kohler A."/>
            <person name="Kuo A."/>
            <person name="Nagy L.G."/>
            <person name="Floudas D."/>
            <person name="Copeland A."/>
            <person name="Barry K.W."/>
            <person name="Cichocki N."/>
            <person name="Veneault-Fourrey C."/>
            <person name="LaButti K."/>
            <person name="Lindquist E.A."/>
            <person name="Lipzen A."/>
            <person name="Lundell T."/>
            <person name="Morin E."/>
            <person name="Murat C."/>
            <person name="Riley R."/>
            <person name="Ohm R."/>
            <person name="Sun H."/>
            <person name="Tunlid A."/>
            <person name="Henrissat B."/>
            <person name="Grigoriev I.V."/>
            <person name="Hibbett D.S."/>
            <person name="Martin F."/>
        </authorList>
    </citation>
    <scope>NUCLEOTIDE SEQUENCE [LARGE SCALE GENOMIC DNA]</scope>
    <source>
        <strain evidence="4 5">Koide BX008</strain>
    </source>
</reference>
<dbReference type="GO" id="GO:0005634">
    <property type="term" value="C:nucleus"/>
    <property type="evidence" value="ECO:0007669"/>
    <property type="project" value="UniProtKB-ARBA"/>
</dbReference>
<dbReference type="EMBL" id="KN818234">
    <property type="protein sequence ID" value="KIL66729.1"/>
    <property type="molecule type" value="Genomic_DNA"/>
</dbReference>
<keyword evidence="5" id="KW-1185">Reference proteome</keyword>
<keyword evidence="2" id="KW-0819">tRNA processing</keyword>
<dbReference type="InterPro" id="IPR011856">
    <property type="entry name" value="tRNA_endonuc-like_dom_sf"/>
</dbReference>
<evidence type="ECO:0000313" key="5">
    <source>
        <dbReference type="Proteomes" id="UP000054549"/>
    </source>
</evidence>
<dbReference type="HOGENOM" id="CLU_121521_0_0_1"/>
<dbReference type="Proteomes" id="UP000054549">
    <property type="component" value="Unassembled WGS sequence"/>
</dbReference>
<dbReference type="InterPro" id="IPR036167">
    <property type="entry name" value="tRNA_intron_Endo_cat-like_sf"/>
</dbReference>
<dbReference type="Pfam" id="PF09631">
    <property type="entry name" value="Sen15"/>
    <property type="match status" value="1"/>
</dbReference>
<evidence type="ECO:0000313" key="4">
    <source>
        <dbReference type="EMBL" id="KIL66729.1"/>
    </source>
</evidence>
<dbReference type="InterPro" id="IPR018593">
    <property type="entry name" value="tRNA-endonuc_su_Sen15"/>
</dbReference>
<dbReference type="FunCoup" id="A0A0C2TIC4">
    <property type="interactions" value="2"/>
</dbReference>